<protein>
    <submittedName>
        <fullName evidence="3">DUF342 domain-containing protein</fullName>
    </submittedName>
</protein>
<evidence type="ECO:0000313" key="4">
    <source>
        <dbReference type="Proteomes" id="UP000292307"/>
    </source>
</evidence>
<dbReference type="Pfam" id="PF20250">
    <property type="entry name" value="FapA_N"/>
    <property type="match status" value="1"/>
</dbReference>
<evidence type="ECO:0000313" key="2">
    <source>
        <dbReference type="EMBL" id="GGY31825.1"/>
    </source>
</evidence>
<keyword evidence="4" id="KW-1185">Reference proteome</keyword>
<gene>
    <name evidence="3" type="ORF">EYF70_06985</name>
    <name evidence="2" type="ORF">GCM10007387_12410</name>
</gene>
<reference evidence="2" key="1">
    <citation type="journal article" date="2014" name="Int. J. Syst. Evol. Microbiol.">
        <title>Complete genome sequence of Corynebacterium casei LMG S-19264T (=DSM 44701T), isolated from a smear-ripened cheese.</title>
        <authorList>
            <consortium name="US DOE Joint Genome Institute (JGI-PGF)"/>
            <person name="Walter F."/>
            <person name="Albersmeier A."/>
            <person name="Kalinowski J."/>
            <person name="Ruckert C."/>
        </authorList>
    </citation>
    <scope>NUCLEOTIDE SEQUENCE</scope>
    <source>
        <strain evidence="2">KCTC 12343</strain>
    </source>
</reference>
<reference evidence="3 4" key="2">
    <citation type="submission" date="2019-02" db="EMBL/GenBank/DDBJ databases">
        <title>Draft Genome Sequences of Six Type Strains of the Genus Massilia.</title>
        <authorList>
            <person name="Miess H."/>
            <person name="Frediansyhah A."/>
            <person name="Gross H."/>
        </authorList>
    </citation>
    <scope>NUCLEOTIDE SEQUENCE [LARGE SCALE GENOMIC DNA]</scope>
    <source>
        <strain evidence="3 4">DSM 17472</strain>
    </source>
</reference>
<dbReference type="AlphaFoldDB" id="A0A411WVJ4"/>
<dbReference type="Proteomes" id="UP000628442">
    <property type="component" value="Unassembled WGS sequence"/>
</dbReference>
<dbReference type="InterPro" id="IPR046866">
    <property type="entry name" value="FapA_N"/>
</dbReference>
<dbReference type="EMBL" id="BMWV01000002">
    <property type="protein sequence ID" value="GGY31825.1"/>
    <property type="molecule type" value="Genomic_DNA"/>
</dbReference>
<dbReference type="RefSeq" id="WP_131144764.1">
    <property type="nucleotide sequence ID" value="NZ_BMWV01000002.1"/>
</dbReference>
<dbReference type="Proteomes" id="UP000292307">
    <property type="component" value="Chromosome"/>
</dbReference>
<dbReference type="OrthoDB" id="8578642at2"/>
<name>A0A411WVJ4_9BURK</name>
<sequence length="624" mass="66532">MENSTELTGLPAGEEEAPIVQRDDGVWMRTDVPPPVLQAAAGDVFLSGACLVGLDYGTFLRMLYGAGPQLPAALQGQPLVRVADAIVPFPPARRALYKAVKYAAGAADYLFEPVFIDTGEGEPRPATLVFDEFVADMWVKGIRFGIDAGAVREGISAARPGRRVVARPLDPVPGRDAAFVEVSEHLHRSNAPRDLGNGRLDLHTFQNRFPQVKAQVRLLRKEPRTMGTRGFKLTGVPVEAAPGKDLELTRVAGDGTVIEHADGHDYLVSAVEGFINVDTKSGRLSIGQKIISRDGVSVRTTGNLQLSGDYEEFGEVQENRVVEGGSITIHGDVFGRIASRGGTVHLKRNLMGGTIVNAAGAIRVGGTASNAVLQAKGGEITVRKAQNCVITAARVTIGEAANCEILADEVAIGSASGCAVAGRNMTLSGAGPRKGSEMLLFALVPDTRRYDEAIADLAARASDCAAQASAHRAASDAIAVRQEVRSYLALSAHVRAKQVTLTAAQQALYKKMAGQVEPALTELAQLLRASNAARARHDAFQEQLETARRRRSEIAIPASCKVKRVDGDTVLRTMLYHPDAGPPYELAPKDIKERLRAAPWNHAPVLHAAEGPIEWSSVQSSSAQ</sequence>
<proteinExistence type="predicted"/>
<evidence type="ECO:0000313" key="3">
    <source>
        <dbReference type="EMBL" id="QBI00632.1"/>
    </source>
</evidence>
<evidence type="ECO:0000259" key="1">
    <source>
        <dbReference type="Pfam" id="PF20250"/>
    </source>
</evidence>
<accession>A0A411WVJ4</accession>
<dbReference type="InterPro" id="IPR005646">
    <property type="entry name" value="FapA"/>
</dbReference>
<feature type="domain" description="Flagellar Assembly Protein A N-terminal region" evidence="1">
    <location>
        <begin position="129"/>
        <end position="278"/>
    </location>
</feature>
<dbReference type="EMBL" id="CP036401">
    <property type="protein sequence ID" value="QBI00632.1"/>
    <property type="molecule type" value="Genomic_DNA"/>
</dbReference>
<dbReference type="PANTHER" id="PTHR38032">
    <property type="entry name" value="POLYMERASE-RELATED"/>
    <property type="match status" value="1"/>
</dbReference>
<evidence type="ECO:0000313" key="5">
    <source>
        <dbReference type="Proteomes" id="UP000628442"/>
    </source>
</evidence>
<organism evidence="2 5">
    <name type="scientific">Pseudoduganella albidiflava</name>
    <dbReference type="NCBI Taxonomy" id="321983"/>
    <lineage>
        <taxon>Bacteria</taxon>
        <taxon>Pseudomonadati</taxon>
        <taxon>Pseudomonadota</taxon>
        <taxon>Betaproteobacteria</taxon>
        <taxon>Burkholderiales</taxon>
        <taxon>Oxalobacteraceae</taxon>
        <taxon>Telluria group</taxon>
        <taxon>Pseudoduganella</taxon>
    </lineage>
</organism>
<reference evidence="2" key="3">
    <citation type="submission" date="2022-12" db="EMBL/GenBank/DDBJ databases">
        <authorList>
            <person name="Sun Q."/>
            <person name="Kim S."/>
        </authorList>
    </citation>
    <scope>NUCLEOTIDE SEQUENCE</scope>
    <source>
        <strain evidence="2">KCTC 12343</strain>
    </source>
</reference>
<dbReference type="PANTHER" id="PTHR38032:SF1">
    <property type="entry name" value="RNA-BINDING PROTEIN KHPB N-TERMINAL DOMAIN-CONTAINING PROTEIN"/>
    <property type="match status" value="1"/>
</dbReference>